<feature type="compositionally biased region" description="Basic and acidic residues" evidence="5">
    <location>
        <begin position="464"/>
        <end position="482"/>
    </location>
</feature>
<dbReference type="Gene3D" id="2.40.10.10">
    <property type="entry name" value="Trypsin-like serine proteases"/>
    <property type="match status" value="2"/>
</dbReference>
<keyword evidence="8" id="KW-1185">Reference proteome</keyword>
<protein>
    <recommendedName>
        <fullName evidence="6">Protease Do-like PDZ domain-containing protein</fullName>
    </recommendedName>
</protein>
<dbReference type="AlphaFoldDB" id="X6M171"/>
<feature type="region of interest" description="Disordered" evidence="5">
    <location>
        <begin position="461"/>
        <end position="482"/>
    </location>
</feature>
<keyword evidence="4" id="KW-0720">Serine protease</keyword>
<dbReference type="Gene3D" id="2.30.42.10">
    <property type="match status" value="1"/>
</dbReference>
<dbReference type="PANTHER" id="PTHR45980:SF9">
    <property type="entry name" value="PROTEASE DO-LIKE 10, MITOCHONDRIAL-RELATED"/>
    <property type="match status" value="1"/>
</dbReference>
<dbReference type="PANTHER" id="PTHR45980">
    <property type="match status" value="1"/>
</dbReference>
<dbReference type="InterPro" id="IPR041517">
    <property type="entry name" value="DEGP_PDZ"/>
</dbReference>
<dbReference type="OMA" id="FRVGECG"/>
<dbReference type="SUPFAM" id="SSF50156">
    <property type="entry name" value="PDZ domain-like"/>
    <property type="match status" value="1"/>
</dbReference>
<dbReference type="GO" id="GO:0004252">
    <property type="term" value="F:serine-type endopeptidase activity"/>
    <property type="evidence" value="ECO:0007669"/>
    <property type="project" value="InterPro"/>
</dbReference>
<dbReference type="EMBL" id="ASPP01026839">
    <property type="protein sequence ID" value="ETO06735.1"/>
    <property type="molecule type" value="Genomic_DNA"/>
</dbReference>
<dbReference type="SUPFAM" id="SSF50494">
    <property type="entry name" value="Trypsin-like serine proteases"/>
    <property type="match status" value="1"/>
</dbReference>
<dbReference type="InterPro" id="IPR009003">
    <property type="entry name" value="Peptidase_S1_PA"/>
</dbReference>
<organism evidence="7 8">
    <name type="scientific">Reticulomyxa filosa</name>
    <dbReference type="NCBI Taxonomy" id="46433"/>
    <lineage>
        <taxon>Eukaryota</taxon>
        <taxon>Sar</taxon>
        <taxon>Rhizaria</taxon>
        <taxon>Retaria</taxon>
        <taxon>Foraminifera</taxon>
        <taxon>Monothalamids</taxon>
        <taxon>Reticulomyxidae</taxon>
        <taxon>Reticulomyxa</taxon>
    </lineage>
</organism>
<dbReference type="Pfam" id="PF17815">
    <property type="entry name" value="PDZ_3"/>
    <property type="match status" value="1"/>
</dbReference>
<dbReference type="InterPro" id="IPR036034">
    <property type="entry name" value="PDZ_sf"/>
</dbReference>
<proteinExistence type="inferred from homology"/>
<dbReference type="OrthoDB" id="4217619at2759"/>
<evidence type="ECO:0000313" key="7">
    <source>
        <dbReference type="EMBL" id="ETO06735.1"/>
    </source>
</evidence>
<evidence type="ECO:0000259" key="6">
    <source>
        <dbReference type="Pfam" id="PF17815"/>
    </source>
</evidence>
<comment type="caution">
    <text evidence="7">The sequence shown here is derived from an EMBL/GenBank/DDBJ whole genome shotgun (WGS) entry which is preliminary data.</text>
</comment>
<dbReference type="Proteomes" id="UP000023152">
    <property type="component" value="Unassembled WGS sequence"/>
</dbReference>
<keyword evidence="3" id="KW-0378">Hydrolase</keyword>
<dbReference type="PRINTS" id="PR00834">
    <property type="entry name" value="PROTEASES2C"/>
</dbReference>
<evidence type="ECO:0000313" key="8">
    <source>
        <dbReference type="Proteomes" id="UP000023152"/>
    </source>
</evidence>
<accession>X6M171</accession>
<evidence type="ECO:0000256" key="3">
    <source>
        <dbReference type="ARBA" id="ARBA00022801"/>
    </source>
</evidence>
<evidence type="ECO:0000256" key="5">
    <source>
        <dbReference type="SAM" id="MobiDB-lite"/>
    </source>
</evidence>
<gene>
    <name evidence="7" type="ORF">RFI_30658</name>
</gene>
<dbReference type="InterPro" id="IPR043504">
    <property type="entry name" value="Peptidase_S1_PA_chymotrypsin"/>
</dbReference>
<keyword evidence="2" id="KW-0645">Protease</keyword>
<dbReference type="Pfam" id="PF13365">
    <property type="entry name" value="Trypsin_2"/>
    <property type="match status" value="1"/>
</dbReference>
<evidence type="ECO:0000256" key="4">
    <source>
        <dbReference type="ARBA" id="ARBA00022825"/>
    </source>
</evidence>
<comment type="similarity">
    <text evidence="1">Belongs to the peptidase S1C family.</text>
</comment>
<dbReference type="GO" id="GO:0006508">
    <property type="term" value="P:proteolysis"/>
    <property type="evidence" value="ECO:0007669"/>
    <property type="project" value="UniProtKB-KW"/>
</dbReference>
<evidence type="ECO:0000256" key="2">
    <source>
        <dbReference type="ARBA" id="ARBA00022670"/>
    </source>
</evidence>
<sequence length="482" mass="54163">MEHQSQSTSSGFLIEDRQILCNAHGVTNAKTIRVRKHSDPTAKKYTAQVLYVGHDCDLAILTVKENKFWEKTKALRFGGIPQLQDSVVVVGYPTGGDNICVTKGVVSRVNFVTYSHGLKSLLSIQIDAAINPGNSGGPCLQGDCVVGVAFQAYNNKQNIGYIIPVPVIEHLLEGIRRNEKSLNFPNIGISWSKLENPSHKLSLRMRDDQTGIYINHAIPLTDSFHKLKPNDVLLRYDGVVIADDGTIPFRDKGERLPYTYLTIQKFAGDTSMLTILREGKEMEVKVVVDDIPNLVSLHLYDLTHVPTYRVFGGLVFLPLSRPFLSAYYGKNWFSKAPLHLSNKATMEYKQDSDEQVIVLSHVLSNDVNIGYEGYACRMLLLVDGLEFKNVVELSNYVDATTAKFIRFDLYKDSVIVLDVQRARECLSDTLKTHGIPFDRSPDLITSADMRDLVPIQLAKPLQLQEEKQTEKEKEMEKNTEKD</sequence>
<reference evidence="7 8" key="1">
    <citation type="journal article" date="2013" name="Curr. Biol.">
        <title>The Genome of the Foraminiferan Reticulomyxa filosa.</title>
        <authorList>
            <person name="Glockner G."/>
            <person name="Hulsmann N."/>
            <person name="Schleicher M."/>
            <person name="Noegel A.A."/>
            <person name="Eichinger L."/>
            <person name="Gallinger C."/>
            <person name="Pawlowski J."/>
            <person name="Sierra R."/>
            <person name="Euteneuer U."/>
            <person name="Pillet L."/>
            <person name="Moustafa A."/>
            <person name="Platzer M."/>
            <person name="Groth M."/>
            <person name="Szafranski K."/>
            <person name="Schliwa M."/>
        </authorList>
    </citation>
    <scope>NUCLEOTIDE SEQUENCE [LARGE SCALE GENOMIC DNA]</scope>
</reference>
<name>X6M171_RETFI</name>
<dbReference type="Gene3D" id="3.20.190.20">
    <property type="match status" value="1"/>
</dbReference>
<dbReference type="InterPro" id="IPR001940">
    <property type="entry name" value="Peptidase_S1C"/>
</dbReference>
<dbReference type="InterPro" id="IPR046449">
    <property type="entry name" value="DEGP_PDZ_sf"/>
</dbReference>
<feature type="domain" description="Protease Do-like PDZ" evidence="6">
    <location>
        <begin position="299"/>
        <end position="442"/>
    </location>
</feature>
<evidence type="ECO:0000256" key="1">
    <source>
        <dbReference type="ARBA" id="ARBA00010541"/>
    </source>
</evidence>